<organism evidence="1">
    <name type="scientific">Octopus bimaculoides</name>
    <name type="common">California two-spotted octopus</name>
    <dbReference type="NCBI Taxonomy" id="37653"/>
    <lineage>
        <taxon>Eukaryota</taxon>
        <taxon>Metazoa</taxon>
        <taxon>Spiralia</taxon>
        <taxon>Lophotrochozoa</taxon>
        <taxon>Mollusca</taxon>
        <taxon>Cephalopoda</taxon>
        <taxon>Coleoidea</taxon>
        <taxon>Octopodiformes</taxon>
        <taxon>Octopoda</taxon>
        <taxon>Incirrata</taxon>
        <taxon>Octopodidae</taxon>
        <taxon>Octopus</taxon>
    </lineage>
</organism>
<dbReference type="AlphaFoldDB" id="A0A0L8HNW2"/>
<proteinExistence type="predicted"/>
<sequence>MSKHQASSPFSMWTCGLVILILVYTSVSNVDALYLPGYRLARRGPPANTRCLGFPCIYSQLSSKLGNIAVTRALMQKMRRCLANPSCVPNFSVSKK</sequence>
<gene>
    <name evidence="1" type="ORF">OCBIM_22011270mg</name>
</gene>
<evidence type="ECO:0000313" key="1">
    <source>
        <dbReference type="EMBL" id="KOF90425.1"/>
    </source>
</evidence>
<reference evidence="1" key="1">
    <citation type="submission" date="2015-07" db="EMBL/GenBank/DDBJ databases">
        <title>MeaNS - Measles Nucleotide Surveillance Program.</title>
        <authorList>
            <person name="Tran T."/>
            <person name="Druce J."/>
        </authorList>
    </citation>
    <scope>NUCLEOTIDE SEQUENCE</scope>
    <source>
        <strain evidence="1">UCB-OBI-ISO-001</strain>
        <tissue evidence="1">Gonad</tissue>
    </source>
</reference>
<accession>A0A0L8HNW2</accession>
<dbReference type="EMBL" id="KQ417771">
    <property type="protein sequence ID" value="KOF90425.1"/>
    <property type="molecule type" value="Genomic_DNA"/>
</dbReference>
<protein>
    <submittedName>
        <fullName evidence="1">Uncharacterized protein</fullName>
    </submittedName>
</protein>
<name>A0A0L8HNW2_OCTBM</name>